<feature type="compositionally biased region" description="Basic residues" evidence="2">
    <location>
        <begin position="292"/>
        <end position="301"/>
    </location>
</feature>
<proteinExistence type="predicted"/>
<dbReference type="GO" id="GO:0030490">
    <property type="term" value="P:maturation of SSU-rRNA"/>
    <property type="evidence" value="ECO:0007669"/>
    <property type="project" value="TreeGrafter"/>
</dbReference>
<evidence type="ECO:0000256" key="1">
    <source>
        <dbReference type="ARBA" id="ARBA00023054"/>
    </source>
</evidence>
<evidence type="ECO:0000313" key="4">
    <source>
        <dbReference type="EMBL" id="WFD25513.1"/>
    </source>
</evidence>
<sequence>MSEAPATEAPALDVAKIRAKLHHSIKVARSAAKRAAQFERQKHVRRLKKAQAAADAAAESTLEKELSFLKQMDPHVLGMRALSTKLVKSKLLPRPAARDPQADAFPLLALVDEHGLDHASIDALPKPQTGLEDRAMHQVLSSKVLAEEIQTCVQALIALVHPAAPAPDTKPATTHLSKQEKDTKRKHKARTPSSPPEDAYESDDGMGNMGMESRDADDLDAMVASGSDTDMEDSSDEALSDESPKRRRVSPDASMFLPSLSTGFIPSRGDDDWSDAEADFADTGTAKGPAKSMRKNRRGQRERRAASKQSAPTRESTGAPAPLHPSWVAKQKAKKAWSQAQPQGTKIVFE</sequence>
<protein>
    <recommendedName>
        <fullName evidence="3">Bud22 domain-containing protein</fullName>
    </recommendedName>
</protein>
<feature type="compositionally biased region" description="Low complexity" evidence="2">
    <location>
        <begin position="164"/>
        <end position="174"/>
    </location>
</feature>
<dbReference type="PANTHER" id="PTHR23325">
    <property type="entry name" value="SERUM RESPONSE FACTOR-BINDING"/>
    <property type="match status" value="1"/>
</dbReference>
<evidence type="ECO:0000313" key="5">
    <source>
        <dbReference type="Proteomes" id="UP001213623"/>
    </source>
</evidence>
<dbReference type="InterPro" id="IPR015158">
    <property type="entry name" value="Bud22_dom"/>
</dbReference>
<feature type="compositionally biased region" description="Acidic residues" evidence="2">
    <location>
        <begin position="229"/>
        <end position="240"/>
    </location>
</feature>
<dbReference type="PANTHER" id="PTHR23325:SF1">
    <property type="entry name" value="SERUM RESPONSE FACTOR-BINDING PROTEIN 1"/>
    <property type="match status" value="1"/>
</dbReference>
<feature type="region of interest" description="Disordered" evidence="2">
    <location>
        <begin position="164"/>
        <end position="350"/>
    </location>
</feature>
<dbReference type="EMBL" id="CP119892">
    <property type="protein sequence ID" value="WFD25513.1"/>
    <property type="molecule type" value="Genomic_DNA"/>
</dbReference>
<reference evidence="4" key="1">
    <citation type="submission" date="2023-03" db="EMBL/GenBank/DDBJ databases">
        <title>Mating type loci evolution in Malassezia.</title>
        <authorList>
            <person name="Coelho M.A."/>
        </authorList>
    </citation>
    <scope>NUCLEOTIDE SEQUENCE</scope>
    <source>
        <strain evidence="4">CBS 9557</strain>
    </source>
</reference>
<dbReference type="AlphaFoldDB" id="A0AAF0EH84"/>
<name>A0AAF0EH84_9BASI</name>
<feature type="domain" description="Bud22" evidence="3">
    <location>
        <begin position="21"/>
        <end position="305"/>
    </location>
</feature>
<keyword evidence="5" id="KW-1185">Reference proteome</keyword>
<dbReference type="GO" id="GO:0005634">
    <property type="term" value="C:nucleus"/>
    <property type="evidence" value="ECO:0007669"/>
    <property type="project" value="TreeGrafter"/>
</dbReference>
<organism evidence="4 5">
    <name type="scientific">Malassezia nana</name>
    <dbReference type="NCBI Taxonomy" id="180528"/>
    <lineage>
        <taxon>Eukaryota</taxon>
        <taxon>Fungi</taxon>
        <taxon>Dikarya</taxon>
        <taxon>Basidiomycota</taxon>
        <taxon>Ustilaginomycotina</taxon>
        <taxon>Malasseziomycetes</taxon>
        <taxon>Malasseziales</taxon>
        <taxon>Malasseziaceae</taxon>
        <taxon>Malassezia</taxon>
    </lineage>
</organism>
<accession>A0AAF0EH84</accession>
<evidence type="ECO:0000259" key="3">
    <source>
        <dbReference type="Pfam" id="PF09073"/>
    </source>
</evidence>
<evidence type="ECO:0000256" key="2">
    <source>
        <dbReference type="SAM" id="MobiDB-lite"/>
    </source>
</evidence>
<gene>
    <name evidence="4" type="ORF">MNAN1_000473</name>
</gene>
<dbReference type="Proteomes" id="UP001213623">
    <property type="component" value="Chromosome 1"/>
</dbReference>
<feature type="compositionally biased region" description="Polar residues" evidence="2">
    <location>
        <begin position="307"/>
        <end position="316"/>
    </location>
</feature>
<feature type="domain" description="Bud22" evidence="3">
    <location>
        <begin position="307"/>
        <end position="349"/>
    </location>
</feature>
<dbReference type="Pfam" id="PF09073">
    <property type="entry name" value="BUD22"/>
    <property type="match status" value="2"/>
</dbReference>
<keyword evidence="1" id="KW-0175">Coiled coil</keyword>
<dbReference type="GO" id="GO:0030686">
    <property type="term" value="C:90S preribosome"/>
    <property type="evidence" value="ECO:0007669"/>
    <property type="project" value="TreeGrafter"/>
</dbReference>
<dbReference type="InterPro" id="IPR037393">
    <property type="entry name" value="Bud22/SRFB1"/>
</dbReference>